<dbReference type="PROSITE" id="PS50928">
    <property type="entry name" value="ABC_TM1"/>
    <property type="match status" value="1"/>
</dbReference>
<evidence type="ECO:0000259" key="8">
    <source>
        <dbReference type="PROSITE" id="PS50928"/>
    </source>
</evidence>
<sequence length="303" mass="34525">MKKYMGNKLAIFLFVLPALAIFIAFDFIPIIQVFAYSFTNWNGLTTPNFTGLQNYFDLFTDRVFTTSNRNQLIFAIVITVYQMLFATVFAITISDKKMKGRKFLRVAYFIPVILSVTVVCQLWSAILSGDGLLNQFVRLFGSDFKQNWLGDRYKAIYVIAFVNAWQWMGYQFALIVAGIKSIPSDYYEAARIDGCSNVLAHRKITIPLLAETYKFCLIISLTGGIKAFTEMNILTGGGPNKSTFTLTYMMYNAAFKKSDYGYGLAAASVMVLECMMVMLLINFIFRDKDQKKEEEKARRKRSA</sequence>
<keyword evidence="6 7" id="KW-0472">Membrane</keyword>
<evidence type="ECO:0000256" key="3">
    <source>
        <dbReference type="ARBA" id="ARBA00022475"/>
    </source>
</evidence>
<proteinExistence type="inferred from homology"/>
<evidence type="ECO:0000256" key="5">
    <source>
        <dbReference type="ARBA" id="ARBA00022989"/>
    </source>
</evidence>
<feature type="transmembrane region" description="Helical" evidence="7">
    <location>
        <begin position="12"/>
        <end position="38"/>
    </location>
</feature>
<feature type="domain" description="ABC transmembrane type-1" evidence="8">
    <location>
        <begin position="68"/>
        <end position="281"/>
    </location>
</feature>
<accession>A0A1M5TX38</accession>
<feature type="transmembrane region" description="Helical" evidence="7">
    <location>
        <begin position="72"/>
        <end position="94"/>
    </location>
</feature>
<evidence type="ECO:0000256" key="2">
    <source>
        <dbReference type="ARBA" id="ARBA00022448"/>
    </source>
</evidence>
<dbReference type="Proteomes" id="UP000184278">
    <property type="component" value="Unassembled WGS sequence"/>
</dbReference>
<comment type="similarity">
    <text evidence="7">Belongs to the binding-protein-dependent transport system permease family.</text>
</comment>
<dbReference type="Pfam" id="PF00528">
    <property type="entry name" value="BPD_transp_1"/>
    <property type="match status" value="1"/>
</dbReference>
<evidence type="ECO:0000313" key="9">
    <source>
        <dbReference type="EMBL" id="SHH55289.1"/>
    </source>
</evidence>
<dbReference type="InterPro" id="IPR051393">
    <property type="entry name" value="ABC_transporter_permease"/>
</dbReference>
<dbReference type="SUPFAM" id="SSF161098">
    <property type="entry name" value="MetI-like"/>
    <property type="match status" value="1"/>
</dbReference>
<gene>
    <name evidence="9" type="ORF">SAMN02745229_00651</name>
</gene>
<dbReference type="GO" id="GO:0005886">
    <property type="term" value="C:plasma membrane"/>
    <property type="evidence" value="ECO:0007669"/>
    <property type="project" value="UniProtKB-SubCell"/>
</dbReference>
<dbReference type="STRING" id="1121131.SAMN02745229_00651"/>
<keyword evidence="10" id="KW-1185">Reference proteome</keyword>
<feature type="transmembrane region" description="Helical" evidence="7">
    <location>
        <begin position="106"/>
        <end position="126"/>
    </location>
</feature>
<comment type="subcellular location">
    <subcellularLocation>
        <location evidence="1 7">Cell membrane</location>
        <topology evidence="1 7">Multi-pass membrane protein</topology>
    </subcellularLocation>
</comment>
<dbReference type="InterPro" id="IPR035906">
    <property type="entry name" value="MetI-like_sf"/>
</dbReference>
<evidence type="ECO:0000256" key="6">
    <source>
        <dbReference type="ARBA" id="ARBA00023136"/>
    </source>
</evidence>
<dbReference type="GO" id="GO:0055085">
    <property type="term" value="P:transmembrane transport"/>
    <property type="evidence" value="ECO:0007669"/>
    <property type="project" value="InterPro"/>
</dbReference>
<dbReference type="EMBL" id="FQXK01000005">
    <property type="protein sequence ID" value="SHH55289.1"/>
    <property type="molecule type" value="Genomic_DNA"/>
</dbReference>
<evidence type="ECO:0000256" key="1">
    <source>
        <dbReference type="ARBA" id="ARBA00004651"/>
    </source>
</evidence>
<keyword evidence="4 7" id="KW-0812">Transmembrane</keyword>
<dbReference type="PANTHER" id="PTHR30193:SF37">
    <property type="entry name" value="INNER MEMBRANE ABC TRANSPORTER PERMEASE PROTEIN YCJO"/>
    <property type="match status" value="1"/>
</dbReference>
<keyword evidence="3" id="KW-1003">Cell membrane</keyword>
<dbReference type="OrthoDB" id="42781at2"/>
<dbReference type="PANTHER" id="PTHR30193">
    <property type="entry name" value="ABC TRANSPORTER PERMEASE PROTEIN"/>
    <property type="match status" value="1"/>
</dbReference>
<evidence type="ECO:0000256" key="4">
    <source>
        <dbReference type="ARBA" id="ARBA00022692"/>
    </source>
</evidence>
<dbReference type="Gene3D" id="1.10.3720.10">
    <property type="entry name" value="MetI-like"/>
    <property type="match status" value="1"/>
</dbReference>
<dbReference type="GeneID" id="89510578"/>
<dbReference type="InterPro" id="IPR000515">
    <property type="entry name" value="MetI-like"/>
</dbReference>
<feature type="transmembrane region" description="Helical" evidence="7">
    <location>
        <begin position="260"/>
        <end position="285"/>
    </location>
</feature>
<evidence type="ECO:0000256" key="7">
    <source>
        <dbReference type="RuleBase" id="RU363032"/>
    </source>
</evidence>
<dbReference type="AlphaFoldDB" id="A0A1M5TX38"/>
<keyword evidence="2 7" id="KW-0813">Transport</keyword>
<keyword evidence="5 7" id="KW-1133">Transmembrane helix</keyword>
<dbReference type="RefSeq" id="WP_073385480.1">
    <property type="nucleotide sequence ID" value="NZ_FQXK01000005.1"/>
</dbReference>
<protein>
    <submittedName>
        <fullName evidence="9">Raffinose/stachyose/melibiose transport system permease protein</fullName>
    </submittedName>
</protein>
<evidence type="ECO:0000313" key="10">
    <source>
        <dbReference type="Proteomes" id="UP000184278"/>
    </source>
</evidence>
<name>A0A1M5TX38_BUTFI</name>
<reference evidence="10" key="1">
    <citation type="submission" date="2016-11" db="EMBL/GenBank/DDBJ databases">
        <authorList>
            <person name="Varghese N."/>
            <person name="Submissions S."/>
        </authorList>
    </citation>
    <scope>NUCLEOTIDE SEQUENCE [LARGE SCALE GENOMIC DNA]</scope>
    <source>
        <strain evidence="10">DSM 3071</strain>
    </source>
</reference>
<dbReference type="CDD" id="cd06261">
    <property type="entry name" value="TM_PBP2"/>
    <property type="match status" value="1"/>
</dbReference>
<organism evidence="9 10">
    <name type="scientific">Butyrivibrio fibrisolvens DSM 3071</name>
    <dbReference type="NCBI Taxonomy" id="1121131"/>
    <lineage>
        <taxon>Bacteria</taxon>
        <taxon>Bacillati</taxon>
        <taxon>Bacillota</taxon>
        <taxon>Clostridia</taxon>
        <taxon>Lachnospirales</taxon>
        <taxon>Lachnospiraceae</taxon>
        <taxon>Butyrivibrio</taxon>
    </lineage>
</organism>